<keyword evidence="6" id="KW-1185">Reference proteome</keyword>
<dbReference type="OrthoDB" id="795005at2"/>
<sequence length="276" mass="30406">MKYFLLSVLLFSGADVFAQNAVAKASTLYDHTSAHMAACIWGGFLLVGGVGLLLFFTTPLCRDLSYDPETNLPRPLKQRSFSYAKTQLFWWTVIILSCFLGVYIYTNVLVDITDQMVILLGGGLMVGLTGTMIDRSQMQANNQDMPSRHQDITASQGFLLDILSDESGVSIHRFQAVVINLIFGVAFVVGFVANLKGKVDPFIKFDPNQMALLGVSAAAYLGFKTSENGKETKIDRQVAAVQEVNRKKEEENLAAPARQTVMFQAVETRLKSKGMV</sequence>
<evidence type="ECO:0000256" key="1">
    <source>
        <dbReference type="SAM" id="Phobius"/>
    </source>
</evidence>
<dbReference type="Proteomes" id="UP000183788">
    <property type="component" value="Unassembled WGS sequence"/>
</dbReference>
<organism evidence="3 5">
    <name type="scientific">Chitinophaga sancti</name>
    <dbReference type="NCBI Taxonomy" id="1004"/>
    <lineage>
        <taxon>Bacteria</taxon>
        <taxon>Pseudomonadati</taxon>
        <taxon>Bacteroidota</taxon>
        <taxon>Chitinophagia</taxon>
        <taxon>Chitinophagales</taxon>
        <taxon>Chitinophagaceae</taxon>
        <taxon>Chitinophaga</taxon>
    </lineage>
</organism>
<protein>
    <submittedName>
        <fullName evidence="3">Uncharacterized protein</fullName>
    </submittedName>
</protein>
<dbReference type="RefSeq" id="WP_072356999.1">
    <property type="nucleotide sequence ID" value="NZ_CBHWAX010000094.1"/>
</dbReference>
<name>A0A1K1M6D6_9BACT</name>
<evidence type="ECO:0000313" key="5">
    <source>
        <dbReference type="Proteomes" id="UP000183788"/>
    </source>
</evidence>
<keyword evidence="2" id="KW-0732">Signal</keyword>
<evidence type="ECO:0000313" key="4">
    <source>
        <dbReference type="EMBL" id="WQG89775.1"/>
    </source>
</evidence>
<accession>A0A1K1M6D6</accession>
<reference evidence="3 5" key="1">
    <citation type="submission" date="2016-11" db="EMBL/GenBank/DDBJ databases">
        <authorList>
            <person name="Jaros S."/>
            <person name="Januszkiewicz K."/>
            <person name="Wedrychowicz H."/>
        </authorList>
    </citation>
    <scope>NUCLEOTIDE SEQUENCE [LARGE SCALE GENOMIC DNA]</scope>
    <source>
        <strain evidence="3 5">DSM 784</strain>
    </source>
</reference>
<evidence type="ECO:0000313" key="3">
    <source>
        <dbReference type="EMBL" id="SFW18633.1"/>
    </source>
</evidence>
<feature type="chain" id="PRO_5012068983" evidence="2">
    <location>
        <begin position="19"/>
        <end position="276"/>
    </location>
</feature>
<feature type="transmembrane region" description="Helical" evidence="1">
    <location>
        <begin position="34"/>
        <end position="56"/>
    </location>
</feature>
<gene>
    <name evidence="3" type="ORF">SAMN05661012_00482</name>
    <name evidence="4" type="ORF">SR876_33120</name>
</gene>
<dbReference type="EMBL" id="FPIZ01000001">
    <property type="protein sequence ID" value="SFW18633.1"/>
    <property type="molecule type" value="Genomic_DNA"/>
</dbReference>
<feature type="transmembrane region" description="Helical" evidence="1">
    <location>
        <begin position="88"/>
        <end position="106"/>
    </location>
</feature>
<feature type="transmembrane region" description="Helical" evidence="1">
    <location>
        <begin position="177"/>
        <end position="195"/>
    </location>
</feature>
<evidence type="ECO:0000313" key="6">
    <source>
        <dbReference type="Proteomes" id="UP001326715"/>
    </source>
</evidence>
<keyword evidence="1" id="KW-1133">Transmembrane helix</keyword>
<keyword evidence="1" id="KW-0472">Membrane</keyword>
<dbReference type="STRING" id="1004.SAMN05661012_00482"/>
<feature type="transmembrane region" description="Helical" evidence="1">
    <location>
        <begin position="112"/>
        <end position="133"/>
    </location>
</feature>
<feature type="signal peptide" evidence="2">
    <location>
        <begin position="1"/>
        <end position="18"/>
    </location>
</feature>
<evidence type="ECO:0000256" key="2">
    <source>
        <dbReference type="SAM" id="SignalP"/>
    </source>
</evidence>
<dbReference type="Proteomes" id="UP001326715">
    <property type="component" value="Chromosome"/>
</dbReference>
<dbReference type="AlphaFoldDB" id="A0A1K1M6D6"/>
<reference evidence="4 6" key="2">
    <citation type="submission" date="2023-11" db="EMBL/GenBank/DDBJ databases">
        <title>MicrobeMod: A computational toolkit for identifying prokaryotic methylation and restriction-modification with nanopore sequencing.</title>
        <authorList>
            <person name="Crits-Christoph A."/>
            <person name="Kang S.C."/>
            <person name="Lee H."/>
            <person name="Ostrov N."/>
        </authorList>
    </citation>
    <scope>NUCLEOTIDE SEQUENCE [LARGE SCALE GENOMIC DNA]</scope>
    <source>
        <strain evidence="4 6">ATCC 23090</strain>
    </source>
</reference>
<dbReference type="EMBL" id="CP140154">
    <property type="protein sequence ID" value="WQG89775.1"/>
    <property type="molecule type" value="Genomic_DNA"/>
</dbReference>
<keyword evidence="1" id="KW-0812">Transmembrane</keyword>
<proteinExistence type="predicted"/>